<dbReference type="InterPro" id="IPR016024">
    <property type="entry name" value="ARM-type_fold"/>
</dbReference>
<dbReference type="PROSITE" id="PS50294">
    <property type="entry name" value="WD_REPEATS_REGION"/>
    <property type="match status" value="1"/>
</dbReference>
<gene>
    <name evidence="12" type="ORF">FIBSPDRAFT_727714</name>
</gene>
<dbReference type="GO" id="GO:0045324">
    <property type="term" value="P:late endosome to vacuole transport"/>
    <property type="evidence" value="ECO:0007669"/>
    <property type="project" value="InterPro"/>
</dbReference>
<feature type="repeat" description="WD" evidence="9">
    <location>
        <begin position="1581"/>
        <end position="1604"/>
    </location>
</feature>
<evidence type="ECO:0000256" key="10">
    <source>
        <dbReference type="SAM" id="MobiDB-lite"/>
    </source>
</evidence>
<evidence type="ECO:0000256" key="4">
    <source>
        <dbReference type="ARBA" id="ARBA00022679"/>
    </source>
</evidence>
<keyword evidence="6" id="KW-0547">Nucleotide-binding</keyword>
<dbReference type="STRING" id="436010.A0A166SA98"/>
<evidence type="ECO:0000313" key="13">
    <source>
        <dbReference type="Proteomes" id="UP000076532"/>
    </source>
</evidence>
<dbReference type="InterPro" id="IPR011989">
    <property type="entry name" value="ARM-like"/>
</dbReference>
<dbReference type="GO" id="GO:0005770">
    <property type="term" value="C:late endosome"/>
    <property type="evidence" value="ECO:0007669"/>
    <property type="project" value="TreeGrafter"/>
</dbReference>
<dbReference type="FunFam" id="1.10.510.10:FF:000497">
    <property type="entry name" value="Phosphoinositide 3-kinase regulatory subunit"/>
    <property type="match status" value="1"/>
</dbReference>
<accession>A0A166SA98</accession>
<keyword evidence="5" id="KW-0677">Repeat</keyword>
<dbReference type="EMBL" id="KV417499">
    <property type="protein sequence ID" value="KZP29211.1"/>
    <property type="molecule type" value="Genomic_DNA"/>
</dbReference>
<dbReference type="PANTHER" id="PTHR17583:SF0">
    <property type="entry name" value="PHOSPHOINOSITIDE 3-KINASE REGULATORY SUBUNIT 4"/>
    <property type="match status" value="1"/>
</dbReference>
<dbReference type="GO" id="GO:0071561">
    <property type="term" value="C:nucleus-vacuole junction"/>
    <property type="evidence" value="ECO:0007669"/>
    <property type="project" value="TreeGrafter"/>
</dbReference>
<dbReference type="PROSITE" id="PS00108">
    <property type="entry name" value="PROTEIN_KINASE_ST"/>
    <property type="match status" value="1"/>
</dbReference>
<dbReference type="SMART" id="SM00220">
    <property type="entry name" value="S_TKc"/>
    <property type="match status" value="1"/>
</dbReference>
<dbReference type="Gene3D" id="1.25.10.10">
    <property type="entry name" value="Leucine-rich Repeat Variant"/>
    <property type="match status" value="2"/>
</dbReference>
<dbReference type="InterPro" id="IPR011009">
    <property type="entry name" value="Kinase-like_dom_sf"/>
</dbReference>
<feature type="compositionally biased region" description="Polar residues" evidence="10">
    <location>
        <begin position="364"/>
        <end position="374"/>
    </location>
</feature>
<evidence type="ECO:0000256" key="7">
    <source>
        <dbReference type="ARBA" id="ARBA00022777"/>
    </source>
</evidence>
<feature type="region of interest" description="Disordered" evidence="10">
    <location>
        <begin position="1501"/>
        <end position="1538"/>
    </location>
</feature>
<dbReference type="InterPro" id="IPR001680">
    <property type="entry name" value="WD40_rpt"/>
</dbReference>
<feature type="compositionally biased region" description="Polar residues" evidence="10">
    <location>
        <begin position="1501"/>
        <end position="1513"/>
    </location>
</feature>
<dbReference type="InterPro" id="IPR020472">
    <property type="entry name" value="WD40_PAC1"/>
</dbReference>
<dbReference type="GO" id="GO:0004674">
    <property type="term" value="F:protein serine/threonine kinase activity"/>
    <property type="evidence" value="ECO:0007669"/>
    <property type="project" value="UniProtKB-KW"/>
</dbReference>
<protein>
    <recommendedName>
        <fullName evidence="1">non-specific serine/threonine protein kinase</fullName>
        <ecNumber evidence="1">2.7.11.1</ecNumber>
    </recommendedName>
</protein>
<evidence type="ECO:0000259" key="11">
    <source>
        <dbReference type="PROSITE" id="PS50011"/>
    </source>
</evidence>
<dbReference type="OrthoDB" id="242910at2759"/>
<evidence type="ECO:0000256" key="3">
    <source>
        <dbReference type="ARBA" id="ARBA00022574"/>
    </source>
</evidence>
<evidence type="ECO:0000313" key="12">
    <source>
        <dbReference type="EMBL" id="KZP29211.1"/>
    </source>
</evidence>
<dbReference type="SUPFAM" id="SSF50978">
    <property type="entry name" value="WD40 repeat-like"/>
    <property type="match status" value="1"/>
</dbReference>
<evidence type="ECO:0000256" key="6">
    <source>
        <dbReference type="ARBA" id="ARBA00022741"/>
    </source>
</evidence>
<keyword evidence="7" id="KW-0418">Kinase</keyword>
<dbReference type="InterPro" id="IPR008271">
    <property type="entry name" value="Ser/Thr_kinase_AS"/>
</dbReference>
<evidence type="ECO:0000256" key="5">
    <source>
        <dbReference type="ARBA" id="ARBA00022737"/>
    </source>
</evidence>
<dbReference type="PRINTS" id="PR00320">
    <property type="entry name" value="GPROTEINBRPT"/>
</dbReference>
<dbReference type="GO" id="GO:0034271">
    <property type="term" value="C:phosphatidylinositol 3-kinase complex, class III, type I"/>
    <property type="evidence" value="ECO:0007669"/>
    <property type="project" value="TreeGrafter"/>
</dbReference>
<dbReference type="EC" id="2.7.11.1" evidence="1"/>
<dbReference type="SMART" id="SM00320">
    <property type="entry name" value="WD40"/>
    <property type="match status" value="5"/>
</dbReference>
<evidence type="ECO:0000256" key="9">
    <source>
        <dbReference type="PROSITE-ProRule" id="PRU00221"/>
    </source>
</evidence>
<dbReference type="Proteomes" id="UP000076532">
    <property type="component" value="Unassembled WGS sequence"/>
</dbReference>
<dbReference type="GO" id="GO:0016236">
    <property type="term" value="P:macroautophagy"/>
    <property type="evidence" value="ECO:0007669"/>
    <property type="project" value="InterPro"/>
</dbReference>
<evidence type="ECO:0000256" key="8">
    <source>
        <dbReference type="ARBA" id="ARBA00022840"/>
    </source>
</evidence>
<keyword evidence="4" id="KW-0808">Transferase</keyword>
<feature type="region of interest" description="Disordered" evidence="10">
    <location>
        <begin position="335"/>
        <end position="391"/>
    </location>
</feature>
<feature type="compositionally biased region" description="Polar residues" evidence="10">
    <location>
        <begin position="1521"/>
        <end position="1538"/>
    </location>
</feature>
<dbReference type="Pfam" id="PF00400">
    <property type="entry name" value="WD40"/>
    <property type="match status" value="2"/>
</dbReference>
<dbReference type="Gene3D" id="2.130.10.10">
    <property type="entry name" value="YVTN repeat-like/Quinoprotein amine dehydrogenase"/>
    <property type="match status" value="2"/>
</dbReference>
<feature type="compositionally biased region" description="Basic and acidic residues" evidence="10">
    <location>
        <begin position="207"/>
        <end position="219"/>
    </location>
</feature>
<dbReference type="PROSITE" id="PS50082">
    <property type="entry name" value="WD_REPEATS_2"/>
    <property type="match status" value="2"/>
</dbReference>
<dbReference type="GO" id="GO:0006623">
    <property type="term" value="P:protein targeting to vacuole"/>
    <property type="evidence" value="ECO:0007669"/>
    <property type="project" value="TreeGrafter"/>
</dbReference>
<dbReference type="GO" id="GO:0005524">
    <property type="term" value="F:ATP binding"/>
    <property type="evidence" value="ECO:0007669"/>
    <property type="project" value="UniProtKB-KW"/>
</dbReference>
<dbReference type="SUPFAM" id="SSF56112">
    <property type="entry name" value="Protein kinase-like (PK-like)"/>
    <property type="match status" value="1"/>
</dbReference>
<dbReference type="Pfam" id="PF00069">
    <property type="entry name" value="Pkinase"/>
    <property type="match status" value="1"/>
</dbReference>
<dbReference type="InterPro" id="IPR055231">
    <property type="entry name" value="2AA_helical"/>
</dbReference>
<feature type="compositionally biased region" description="Pro residues" evidence="10">
    <location>
        <begin position="335"/>
        <end position="349"/>
    </location>
</feature>
<dbReference type="SUPFAM" id="SSF48371">
    <property type="entry name" value="ARM repeat"/>
    <property type="match status" value="1"/>
</dbReference>
<dbReference type="CDD" id="cd13980">
    <property type="entry name" value="STKc_Vps15"/>
    <property type="match status" value="1"/>
</dbReference>
<feature type="region of interest" description="Disordered" evidence="10">
    <location>
        <begin position="1098"/>
        <end position="1133"/>
    </location>
</feature>
<feature type="domain" description="Protein kinase" evidence="11">
    <location>
        <begin position="28"/>
        <end position="323"/>
    </location>
</feature>
<proteinExistence type="predicted"/>
<feature type="compositionally biased region" description="Basic and acidic residues" evidence="10">
    <location>
        <begin position="1103"/>
        <end position="1119"/>
    </location>
</feature>
<feature type="repeat" description="WD" evidence="9">
    <location>
        <begin position="1201"/>
        <end position="1242"/>
    </location>
</feature>
<feature type="region of interest" description="Disordered" evidence="10">
    <location>
        <begin position="1019"/>
        <end position="1043"/>
    </location>
</feature>
<organism evidence="12 13">
    <name type="scientific">Athelia psychrophila</name>
    <dbReference type="NCBI Taxonomy" id="1759441"/>
    <lineage>
        <taxon>Eukaryota</taxon>
        <taxon>Fungi</taxon>
        <taxon>Dikarya</taxon>
        <taxon>Basidiomycota</taxon>
        <taxon>Agaricomycotina</taxon>
        <taxon>Agaricomycetes</taxon>
        <taxon>Agaricomycetidae</taxon>
        <taxon>Atheliales</taxon>
        <taxon>Atheliaceae</taxon>
        <taxon>Athelia</taxon>
    </lineage>
</organism>
<keyword evidence="2" id="KW-0723">Serine/threonine-protein kinase</keyword>
<feature type="region of interest" description="Disordered" evidence="10">
    <location>
        <begin position="207"/>
        <end position="229"/>
    </location>
</feature>
<dbReference type="Gene3D" id="1.10.510.10">
    <property type="entry name" value="Transferase(Phosphotransferase) domain 1"/>
    <property type="match status" value="1"/>
</dbReference>
<dbReference type="InterPro" id="IPR000719">
    <property type="entry name" value="Prot_kinase_dom"/>
</dbReference>
<keyword evidence="13" id="KW-1185">Reference proteome</keyword>
<dbReference type="InterPro" id="IPR019775">
    <property type="entry name" value="WD40_repeat_CS"/>
</dbReference>
<dbReference type="PANTHER" id="PTHR17583">
    <property type="entry name" value="PHOSPHOINOSITIDE 3-KINASE REGULATORY SUBUNIT 4"/>
    <property type="match status" value="1"/>
</dbReference>
<dbReference type="GO" id="GO:0034272">
    <property type="term" value="C:phosphatidylinositol 3-kinase complex, class III, type II"/>
    <property type="evidence" value="ECO:0007669"/>
    <property type="project" value="TreeGrafter"/>
</dbReference>
<dbReference type="PROSITE" id="PS50011">
    <property type="entry name" value="PROTEIN_KINASE_DOM"/>
    <property type="match status" value="1"/>
</dbReference>
<evidence type="ECO:0000256" key="1">
    <source>
        <dbReference type="ARBA" id="ARBA00012513"/>
    </source>
</evidence>
<evidence type="ECO:0000256" key="2">
    <source>
        <dbReference type="ARBA" id="ARBA00022527"/>
    </source>
</evidence>
<reference evidence="12 13" key="1">
    <citation type="journal article" date="2016" name="Mol. Biol. Evol.">
        <title>Comparative Genomics of Early-Diverging Mushroom-Forming Fungi Provides Insights into the Origins of Lignocellulose Decay Capabilities.</title>
        <authorList>
            <person name="Nagy L.G."/>
            <person name="Riley R."/>
            <person name="Tritt A."/>
            <person name="Adam C."/>
            <person name="Daum C."/>
            <person name="Floudas D."/>
            <person name="Sun H."/>
            <person name="Yadav J.S."/>
            <person name="Pangilinan J."/>
            <person name="Larsson K.H."/>
            <person name="Matsuura K."/>
            <person name="Barry K."/>
            <person name="Labutti K."/>
            <person name="Kuo R."/>
            <person name="Ohm R.A."/>
            <person name="Bhattacharya S.S."/>
            <person name="Shirouzu T."/>
            <person name="Yoshinaga Y."/>
            <person name="Martin F.M."/>
            <person name="Grigoriev I.V."/>
            <person name="Hibbett D.S."/>
        </authorList>
    </citation>
    <scope>NUCLEOTIDE SEQUENCE [LARGE SCALE GENOMIC DNA]</scope>
    <source>
        <strain evidence="12 13">CBS 109695</strain>
    </source>
</reference>
<name>A0A166SA98_9AGAM</name>
<dbReference type="InterPro" id="IPR045162">
    <property type="entry name" value="Vps15-like"/>
</dbReference>
<keyword evidence="8" id="KW-0067">ATP-binding</keyword>
<dbReference type="Pfam" id="PF22956">
    <property type="entry name" value="VPS15-like_hel"/>
    <property type="match status" value="1"/>
</dbReference>
<dbReference type="PROSITE" id="PS00678">
    <property type="entry name" value="WD_REPEATS_1"/>
    <property type="match status" value="1"/>
</dbReference>
<dbReference type="InterPro" id="IPR036322">
    <property type="entry name" value="WD40_repeat_dom_sf"/>
</dbReference>
<sequence>MGNAQSLSTLTRTTGALDSFVTELAGDIVYDKSLGSARFLKTVKCRHGNGFIVVKIFIKPDPGLSLRNYHRRLKMEREALSDIANVYNYQAFAETEKAGYIVRQWVASNLYDRISTRPFLSPIEKKWIAFQLLTALRDARNRKLSHGDIKSENILVTSWNWLYLTDFASYKPTYLPLDDPADFSFFFDTSGRRTCYVAPERFYKEGEAPDSLKKQRDSDADGGESGGRGGKVNEAMDVFSAGCVIAELFLDGAPLFTLSQLFKYREGELSVDGTLGTIEDEGVRMMIKQMINLDSSARPTFDTLLHTARGPGRVFPECFYSFLHNYVSSINDLPSPSPFSPSSPHPQHPGNPSSTGTGAHSIAPSVSSASTIKPTASTAGAGGGDAPLPSDSDARIERIWGDYDSVEAYLVPEADLERVWEAEIGDVKVDYGYGGEVAGKPMMDILPVELHIPNRESSLKAGAAGSRRAATEDGPALIILSLISANVRNCSLPSSKLRALDVFLALSPHLTDEAKLDRMVPYIVDLLHDEAAVVRAAGLRSLMQILMLVTVITPSNAAIFPEYIIPNIRYLVQDPEVSVRCTYAQCIVQLADTAVRYLEMGQALKAHGTFKLTNDAKEFDDTHHEVSYDSSLADLQTSIQEQLSALLMDPSSVVKRAVLHNISSLCIFLGRQRTNDVLLSHMITYLNDRDWLLRYAFFESIVDVAACAGGRSLEEYILPLMIQALSDVEETVVSKVLAALTSLCELGLFQKMRIWELMSATLGFLYHPNIWIRQGAAAFISASAKHLPASDVWCILYPSLRHFLKSDIKTIDDLSLLTAMKTPLTRKVFDAAVIWAQRADKTNFWRGHRRAASKLESPRESVMSIRKSGVAIARNKSDEDEAQLAKLYNLGMSSSDEAKLLAMRDYILKLANAMSSFASRVSFDPEAEKTLRIAGDVELQKLGVVPQTVFLKSRLPDITPRSSRALTPLKSTFDAASLRTPVLGTPRTSRAVSIDHGGTPYEDLRRRLATLNASGSSLSLTSAAREHRSVTSPLPSLSSQPAGLTLPSAFDRPGSPTESVVSNTNSATLRPNRLYIGSIDGQKAVAAVGSSKANATGLLEAPSKLRSEGSPERSGRDSPHSTLRGGRHGAPSILPISTYDGQEPGISNLLENIYLDSNREMQHDFGPSVHEGPIRRRNAVRQSFASRDGTRRTEATLIAHLGSHSDAITGLAVSPDHMFFVSSSDDKTVKVWDTARLERNVTSKPRHTYSQHHARVKSVCILEGVHCFASAADDGSLHVVRVHLSQGGTLPKYNKLQVIREHRVEQPGEYITCMSHYNTDQASNLIYATTHSTITLMDLRTMRITQSMQNPRHFGPITCLCLDRKHAWIIVGTVTGVLSLWDRRFGLLLKSWQVGQSHNMPGRPSRVHQCVVHPTKGRGKWVIVAVESGGEIPSANAGTALMEVWDIEKSTLVEIYTTGTDPESLKPDSAPSTPEPANTVALEAESNPAAAIAALVRARQSQSAASYPTTTSIPGGFPTKRPQTASSSSSGQEAYLSTPSPTVRAIIVGTEFGGHQSGHRTEVSEFGGEGNPQSRAFGKGFLISGSEDRKVRLWDIAKVERTAVLSGVESELEKPTYSTIRSSTTTKCMETWPDASTVASNANRPPQRMSLITNNQQNLLRAHQDIVTALACIDAPFRGGIVSGDRAGVIKVWRVDGAEHH</sequence>
<dbReference type="InterPro" id="IPR015943">
    <property type="entry name" value="WD40/YVTN_repeat-like_dom_sf"/>
</dbReference>
<feature type="compositionally biased region" description="Polar residues" evidence="10">
    <location>
        <begin position="1030"/>
        <end position="1042"/>
    </location>
</feature>
<keyword evidence="3 9" id="KW-0853">WD repeat</keyword>